<evidence type="ECO:0008006" key="4">
    <source>
        <dbReference type="Google" id="ProtNLM"/>
    </source>
</evidence>
<keyword evidence="3" id="KW-1185">Reference proteome</keyword>
<dbReference type="InterPro" id="IPR011990">
    <property type="entry name" value="TPR-like_helical_dom_sf"/>
</dbReference>
<feature type="chain" id="PRO_5046691509" description="Tetratricopeptide repeat protein" evidence="1">
    <location>
        <begin position="21"/>
        <end position="215"/>
    </location>
</feature>
<comment type="caution">
    <text evidence="2">The sequence shown here is derived from an EMBL/GenBank/DDBJ whole genome shotgun (WGS) entry which is preliminary data.</text>
</comment>
<dbReference type="RefSeq" id="WP_345266346.1">
    <property type="nucleotide sequence ID" value="NZ_BAABHB010000003.1"/>
</dbReference>
<organism evidence="2 3">
    <name type="scientific">Nibrella viscosa</name>
    <dbReference type="NCBI Taxonomy" id="1084524"/>
    <lineage>
        <taxon>Bacteria</taxon>
        <taxon>Pseudomonadati</taxon>
        <taxon>Bacteroidota</taxon>
        <taxon>Cytophagia</taxon>
        <taxon>Cytophagales</taxon>
        <taxon>Spirosomataceae</taxon>
        <taxon>Nibrella</taxon>
    </lineage>
</organism>
<gene>
    <name evidence="2" type="ORF">GCM10023187_18920</name>
</gene>
<reference evidence="3" key="1">
    <citation type="journal article" date="2019" name="Int. J. Syst. Evol. Microbiol.">
        <title>The Global Catalogue of Microorganisms (GCM) 10K type strain sequencing project: providing services to taxonomists for standard genome sequencing and annotation.</title>
        <authorList>
            <consortium name="The Broad Institute Genomics Platform"/>
            <consortium name="The Broad Institute Genome Sequencing Center for Infectious Disease"/>
            <person name="Wu L."/>
            <person name="Ma J."/>
        </authorList>
    </citation>
    <scope>NUCLEOTIDE SEQUENCE [LARGE SCALE GENOMIC DNA]</scope>
    <source>
        <strain evidence="3">JCM 17925</strain>
    </source>
</reference>
<sequence>MKRILLSLIFTVGALMQAQAQNEKYVRAMEGAIGKLRYTASKEDLQEAANQFERISAVETSEWLPNYWAAYAYAMLAFNQTEAGQKDALLDKADNFYRKAVAQQPDNDELMVLQAYLAQTRMTVDPQNRWQQYGGIAQTALASAQKKNPDNPRTFLLRGQSLFFTPEQFGGGKAVAKPVLQQSAEKFATFKPISSIYPNWGSDTAKYFLSQCDGK</sequence>
<name>A0ABP8KAZ4_9BACT</name>
<feature type="signal peptide" evidence="1">
    <location>
        <begin position="1"/>
        <end position="20"/>
    </location>
</feature>
<keyword evidence="1" id="KW-0732">Signal</keyword>
<protein>
    <recommendedName>
        <fullName evidence="4">Tetratricopeptide repeat protein</fullName>
    </recommendedName>
</protein>
<dbReference type="Proteomes" id="UP001500936">
    <property type="component" value="Unassembled WGS sequence"/>
</dbReference>
<dbReference type="Gene3D" id="1.25.40.10">
    <property type="entry name" value="Tetratricopeptide repeat domain"/>
    <property type="match status" value="1"/>
</dbReference>
<evidence type="ECO:0000256" key="1">
    <source>
        <dbReference type="SAM" id="SignalP"/>
    </source>
</evidence>
<dbReference type="EMBL" id="BAABHB010000003">
    <property type="protein sequence ID" value="GAA4403136.1"/>
    <property type="molecule type" value="Genomic_DNA"/>
</dbReference>
<proteinExistence type="predicted"/>
<evidence type="ECO:0000313" key="2">
    <source>
        <dbReference type="EMBL" id="GAA4403136.1"/>
    </source>
</evidence>
<evidence type="ECO:0000313" key="3">
    <source>
        <dbReference type="Proteomes" id="UP001500936"/>
    </source>
</evidence>
<accession>A0ABP8KAZ4</accession>